<dbReference type="AlphaFoldDB" id="A0A397UDZ3"/>
<comment type="caution">
    <text evidence="2">The sequence shown here is derived from an EMBL/GenBank/DDBJ whole genome shotgun (WGS) entry which is preliminary data.</text>
</comment>
<organism evidence="2 3">
    <name type="scientific">Gigaspora rosea</name>
    <dbReference type="NCBI Taxonomy" id="44941"/>
    <lineage>
        <taxon>Eukaryota</taxon>
        <taxon>Fungi</taxon>
        <taxon>Fungi incertae sedis</taxon>
        <taxon>Mucoromycota</taxon>
        <taxon>Glomeromycotina</taxon>
        <taxon>Glomeromycetes</taxon>
        <taxon>Diversisporales</taxon>
        <taxon>Gigasporaceae</taxon>
        <taxon>Gigaspora</taxon>
    </lineage>
</organism>
<feature type="compositionally biased region" description="Basic residues" evidence="1">
    <location>
        <begin position="416"/>
        <end position="428"/>
    </location>
</feature>
<evidence type="ECO:0000256" key="1">
    <source>
        <dbReference type="SAM" id="MobiDB-lite"/>
    </source>
</evidence>
<dbReference type="Proteomes" id="UP000266673">
    <property type="component" value="Unassembled WGS sequence"/>
</dbReference>
<gene>
    <name evidence="2" type="ORF">C2G38_2045120</name>
</gene>
<feature type="region of interest" description="Disordered" evidence="1">
    <location>
        <begin position="406"/>
        <end position="429"/>
    </location>
</feature>
<proteinExistence type="predicted"/>
<dbReference type="EMBL" id="QKWP01001503">
    <property type="protein sequence ID" value="RIB08492.1"/>
    <property type="molecule type" value="Genomic_DNA"/>
</dbReference>
<name>A0A397UDZ3_9GLOM</name>
<protein>
    <submittedName>
        <fullName evidence="2">Uncharacterized protein</fullName>
    </submittedName>
</protein>
<feature type="compositionally biased region" description="Basic and acidic residues" evidence="1">
    <location>
        <begin position="406"/>
        <end position="415"/>
    </location>
</feature>
<reference evidence="2 3" key="1">
    <citation type="submission" date="2018-06" db="EMBL/GenBank/DDBJ databases">
        <title>Comparative genomics reveals the genomic features of Rhizophagus irregularis, R. cerebriforme, R. diaphanum and Gigaspora rosea, and their symbiotic lifestyle signature.</title>
        <authorList>
            <person name="Morin E."/>
            <person name="San Clemente H."/>
            <person name="Chen E.C.H."/>
            <person name="De La Providencia I."/>
            <person name="Hainaut M."/>
            <person name="Kuo A."/>
            <person name="Kohler A."/>
            <person name="Murat C."/>
            <person name="Tang N."/>
            <person name="Roy S."/>
            <person name="Loubradou J."/>
            <person name="Henrissat B."/>
            <person name="Grigoriev I.V."/>
            <person name="Corradi N."/>
            <person name="Roux C."/>
            <person name="Martin F.M."/>
        </authorList>
    </citation>
    <scope>NUCLEOTIDE SEQUENCE [LARGE SCALE GENOMIC DNA]</scope>
    <source>
        <strain evidence="2 3">DAOM 194757</strain>
    </source>
</reference>
<evidence type="ECO:0000313" key="3">
    <source>
        <dbReference type="Proteomes" id="UP000266673"/>
    </source>
</evidence>
<accession>A0A397UDZ3</accession>
<keyword evidence="3" id="KW-1185">Reference proteome</keyword>
<sequence length="557" mass="64606">MAKVIRKEITSRSTNVTPSILAIEFLNNTKISSTISSTPANQAIQNALKYDKKLHHPSALEFEKICSIMDTYETEGVVISKQFGIKDSKDSKEQAVLLGITSTIMPKLLTKYPDLLAVDSTGHRNCLNFLNTAFMVRSDEPRGRIIATFVNDRETIPVVDLIFESWLTMDKWDPYLTAAKKHFPNTQPILCNWHETDTLKEWFTKNLNDQWIRDRVFYQFQFVKRSRDKEEFDQRKATLLNVEKLQTAVGNLILDATRIITSYFRTHYYFKKDMIIHYRGRYTKSLHSNLEKIGASMRVDAGEVERFWEGGGKPLTKSQLQREKEKIMRQDELLYKKNLFKKIGASMCVDAGEVERFWEGGGKPSTKSQLQQEKEKIMRQGELLYKKKLVQALFLIIITSCKKDAHGNSKDEIKLPQKRGPKNKRKSRLIPEESVQLQDAILDESYHKWKEPYIVPCESEFKTMNGEKPKKIPISAFRFDKCTSVETGKTKYLYVCTGKTTSTRQIDQWLPLILVINVTGINIIDKEKYLENKDLPEEISFPPDDVHIKQRYILVNF</sequence>
<evidence type="ECO:0000313" key="2">
    <source>
        <dbReference type="EMBL" id="RIB08492.1"/>
    </source>
</evidence>